<protein>
    <submittedName>
        <fullName evidence="2">Nuclear transport factor 2 family protein</fullName>
    </submittedName>
</protein>
<dbReference type="SUPFAM" id="SSF54427">
    <property type="entry name" value="NTF2-like"/>
    <property type="match status" value="1"/>
</dbReference>
<sequence>MSTRTQDFLSNFLAAAASCDADRVVECFASDCRFDLPVHPARGFVGREQARRNWSTIFETVPDLSIELLDAAHHGDTCWAELKYSGTRTDGSPHLMHGVIVITVDAESRLSKARFYVEFVDSSEVSITEHLEAMQDSAHIAAGRP</sequence>
<dbReference type="EMBL" id="JBGOSP010000051">
    <property type="protein sequence ID" value="MFA3843112.1"/>
    <property type="molecule type" value="Genomic_DNA"/>
</dbReference>
<dbReference type="Pfam" id="PF12680">
    <property type="entry name" value="SnoaL_2"/>
    <property type="match status" value="1"/>
</dbReference>
<keyword evidence="3" id="KW-1185">Reference proteome</keyword>
<dbReference type="Proteomes" id="UP001571476">
    <property type="component" value="Unassembled WGS sequence"/>
</dbReference>
<dbReference type="PROSITE" id="PS51257">
    <property type="entry name" value="PROKAR_LIPOPROTEIN"/>
    <property type="match status" value="1"/>
</dbReference>
<evidence type="ECO:0000313" key="3">
    <source>
        <dbReference type="Proteomes" id="UP001571476"/>
    </source>
</evidence>
<dbReference type="RefSeq" id="WP_372566977.1">
    <property type="nucleotide sequence ID" value="NZ_JBGOSP010000051.1"/>
</dbReference>
<dbReference type="InterPro" id="IPR037401">
    <property type="entry name" value="SnoaL-like"/>
</dbReference>
<evidence type="ECO:0000259" key="1">
    <source>
        <dbReference type="Pfam" id="PF12680"/>
    </source>
</evidence>
<feature type="domain" description="SnoaL-like" evidence="1">
    <location>
        <begin position="11"/>
        <end position="105"/>
    </location>
</feature>
<evidence type="ECO:0000313" key="2">
    <source>
        <dbReference type="EMBL" id="MFA3843112.1"/>
    </source>
</evidence>
<dbReference type="InterPro" id="IPR032710">
    <property type="entry name" value="NTF2-like_dom_sf"/>
</dbReference>
<comment type="caution">
    <text evidence="2">The sequence shown here is derived from an EMBL/GenBank/DDBJ whole genome shotgun (WGS) entry which is preliminary data.</text>
</comment>
<accession>A0ABV4SXC8</accession>
<reference evidence="2 3" key="1">
    <citation type="submission" date="2024-08" db="EMBL/GenBank/DDBJ databases">
        <title>Genome sequence of Streptomyces aureus CACIA-1.46HGO.</title>
        <authorList>
            <person name="Evangelista-Martinez Z."/>
        </authorList>
    </citation>
    <scope>NUCLEOTIDE SEQUENCE [LARGE SCALE GENOMIC DNA]</scope>
    <source>
        <strain evidence="2 3">CACIA-1.46HGO</strain>
    </source>
</reference>
<name>A0ABV4SXC8_9ACTN</name>
<gene>
    <name evidence="2" type="ORF">ACEG43_44480</name>
</gene>
<organism evidence="2 3">
    <name type="scientific">Streptomyces aureus</name>
    <dbReference type="NCBI Taxonomy" id="193461"/>
    <lineage>
        <taxon>Bacteria</taxon>
        <taxon>Bacillati</taxon>
        <taxon>Actinomycetota</taxon>
        <taxon>Actinomycetes</taxon>
        <taxon>Kitasatosporales</taxon>
        <taxon>Streptomycetaceae</taxon>
        <taxon>Streptomyces</taxon>
    </lineage>
</organism>
<proteinExistence type="predicted"/>
<dbReference type="Gene3D" id="3.10.450.50">
    <property type="match status" value="1"/>
</dbReference>